<evidence type="ECO:0000256" key="2">
    <source>
        <dbReference type="ARBA" id="ARBA00006602"/>
    </source>
</evidence>
<keyword evidence="4" id="KW-1005">Bacterial flagellum biogenesis</keyword>
<evidence type="ECO:0000256" key="4">
    <source>
        <dbReference type="ARBA" id="ARBA00022795"/>
    </source>
</evidence>
<reference evidence="8 9" key="1">
    <citation type="submission" date="2018-02" db="EMBL/GenBank/DDBJ databases">
        <title>Genomic Encyclopedia of Archaeal and Bacterial Type Strains, Phase II (KMG-II): from individual species to whole genera.</title>
        <authorList>
            <person name="Goeker M."/>
        </authorList>
    </citation>
    <scope>NUCLEOTIDE SEQUENCE [LARGE SCALE GENOMIC DNA]</scope>
    <source>
        <strain evidence="8 9">YU 961-1</strain>
    </source>
</reference>
<organism evidence="8 9">
    <name type="scientific">Actinokineospora auranticolor</name>
    <dbReference type="NCBI Taxonomy" id="155976"/>
    <lineage>
        <taxon>Bacteria</taxon>
        <taxon>Bacillati</taxon>
        <taxon>Actinomycetota</taxon>
        <taxon>Actinomycetes</taxon>
        <taxon>Pseudonocardiales</taxon>
        <taxon>Pseudonocardiaceae</taxon>
        <taxon>Actinokineospora</taxon>
    </lineage>
</organism>
<keyword evidence="6" id="KW-1006">Bacterial flagellum protein export</keyword>
<keyword evidence="8" id="KW-0966">Cell projection</keyword>
<comment type="similarity">
    <text evidence="2">Belongs to the FliH family.</text>
</comment>
<dbReference type="Proteomes" id="UP000239203">
    <property type="component" value="Unassembled WGS sequence"/>
</dbReference>
<dbReference type="OrthoDB" id="3691162at2"/>
<evidence type="ECO:0000256" key="1">
    <source>
        <dbReference type="ARBA" id="ARBA00003041"/>
    </source>
</evidence>
<dbReference type="GO" id="GO:0005829">
    <property type="term" value="C:cytosol"/>
    <property type="evidence" value="ECO:0007669"/>
    <property type="project" value="TreeGrafter"/>
</dbReference>
<dbReference type="PANTHER" id="PTHR34982">
    <property type="entry name" value="YOP PROTEINS TRANSLOCATION PROTEIN L"/>
    <property type="match status" value="1"/>
</dbReference>
<sequence>MSLSPDHVGTVLRGDSSLDAVTPFRLGGGEQASARATAHAEGYATGWAQGMREARTATSAARARAQAELDRLLAMRTEQAGAALTAVDTAARQVQATSVRRAEDLAEQVLVAAIDLAEAMLGAQLATAVADSARAGLTRAIAELPTTTSVVVRVNPADHVELTSGADPVPGRSVTLVADPGVARGDAIAQTAVTTVDATLSGALARVRAELAS</sequence>
<keyword evidence="9" id="KW-1185">Reference proteome</keyword>
<protein>
    <submittedName>
        <fullName evidence="8">Flagellar assembly protein FliH</fullName>
    </submittedName>
</protein>
<evidence type="ECO:0000256" key="6">
    <source>
        <dbReference type="ARBA" id="ARBA00023225"/>
    </source>
</evidence>
<comment type="function">
    <text evidence="1">Needed for flagellar regrowth and assembly.</text>
</comment>
<dbReference type="Pfam" id="PF02108">
    <property type="entry name" value="FliH"/>
    <property type="match status" value="1"/>
</dbReference>
<evidence type="ECO:0000313" key="9">
    <source>
        <dbReference type="Proteomes" id="UP000239203"/>
    </source>
</evidence>
<evidence type="ECO:0000313" key="8">
    <source>
        <dbReference type="EMBL" id="PPK66479.1"/>
    </source>
</evidence>
<dbReference type="GO" id="GO:0044781">
    <property type="term" value="P:bacterial-type flagellum organization"/>
    <property type="evidence" value="ECO:0007669"/>
    <property type="project" value="UniProtKB-KW"/>
</dbReference>
<dbReference type="AlphaFoldDB" id="A0A2S6GML2"/>
<keyword evidence="3" id="KW-0813">Transport</keyword>
<gene>
    <name evidence="8" type="ORF">CLV40_110183</name>
</gene>
<dbReference type="InterPro" id="IPR018035">
    <property type="entry name" value="Flagellar_FliH/T3SS_HrpE"/>
</dbReference>
<feature type="domain" description="Flagellar assembly protein FliH/Type III secretion system HrpE" evidence="7">
    <location>
        <begin position="89"/>
        <end position="202"/>
    </location>
</feature>
<name>A0A2S6GML2_9PSEU</name>
<proteinExistence type="inferred from homology"/>
<evidence type="ECO:0000256" key="5">
    <source>
        <dbReference type="ARBA" id="ARBA00022927"/>
    </source>
</evidence>
<accession>A0A2S6GML2</accession>
<keyword evidence="8" id="KW-0969">Cilium</keyword>
<evidence type="ECO:0000259" key="7">
    <source>
        <dbReference type="Pfam" id="PF02108"/>
    </source>
</evidence>
<dbReference type="InterPro" id="IPR051472">
    <property type="entry name" value="T3SS_Stator/FliH"/>
</dbReference>
<evidence type="ECO:0000256" key="3">
    <source>
        <dbReference type="ARBA" id="ARBA00022448"/>
    </source>
</evidence>
<dbReference type="EMBL" id="PTIX01000010">
    <property type="protein sequence ID" value="PPK66479.1"/>
    <property type="molecule type" value="Genomic_DNA"/>
</dbReference>
<dbReference type="PANTHER" id="PTHR34982:SF1">
    <property type="entry name" value="FLAGELLAR ASSEMBLY PROTEIN FLIH"/>
    <property type="match status" value="1"/>
</dbReference>
<dbReference type="RefSeq" id="WP_146108113.1">
    <property type="nucleotide sequence ID" value="NZ_CP154825.1"/>
</dbReference>
<keyword evidence="5" id="KW-0653">Protein transport</keyword>
<dbReference type="GO" id="GO:0015031">
    <property type="term" value="P:protein transport"/>
    <property type="evidence" value="ECO:0007669"/>
    <property type="project" value="UniProtKB-KW"/>
</dbReference>
<comment type="caution">
    <text evidence="8">The sequence shown here is derived from an EMBL/GenBank/DDBJ whole genome shotgun (WGS) entry which is preliminary data.</text>
</comment>
<keyword evidence="8" id="KW-0282">Flagellum</keyword>